<dbReference type="PANTHER" id="PTHR33112:SF1">
    <property type="entry name" value="HETEROKARYON INCOMPATIBILITY DOMAIN-CONTAINING PROTEIN"/>
    <property type="match status" value="1"/>
</dbReference>
<comment type="caution">
    <text evidence="3">The sequence shown here is derived from an EMBL/GenBank/DDBJ whole genome shotgun (WGS) entry which is preliminary data.</text>
</comment>
<dbReference type="PANTHER" id="PTHR33112">
    <property type="entry name" value="DOMAIN PROTEIN, PUTATIVE-RELATED"/>
    <property type="match status" value="1"/>
</dbReference>
<dbReference type="PROSITE" id="PS51156">
    <property type="entry name" value="ELM2"/>
    <property type="match status" value="1"/>
</dbReference>
<name>A0ABR2VI11_9PEZI</name>
<sequence>MKTALEEAVDLYKTQLAFADLDPSWIDIETLKDWLWTCDHNHGGPCREALAPDDKVETRPQWLVDIRRRCLVPAGPDDQYAALSYVWGNVCVTQTTTSNLHTFLEPGSLSSPQVKLPRTISHAIGLLDLLEIRFLWVDALCIVQDDAAIKQKQIHAMAWIYANAYVTIIAADGWDAEHGLRGIQGVTESRYLNKDTAKGVDKSLKAQAAKWYSRGWTYQEMIFSKRRIMFHNQTVLWECPRASWNESFLNSVFKIHQTPVQPKITAWPDIRQYMATVRDYNMREFTDPQEALNAISSLLAVWKYSYDGGFISGLPQMFFLETLLWQPEEPLKRRVKKDEQDYKHPLPSWSWAGWEGAVDIKSWEAHYSHLHILPHPRKDQYVWQVKHTVQWHCFDALGAMSRIRPSSLDYRPKKLFTYDIPEGWELRNHWPRHSSSYGHARLDGLESRYPIPLFRQPGGVVSSGLLYGKTRRGFFESNWERPRNVCPSTICDEILLLDKQGSSMGVLRLNTASFYTSTKWYYNPTHISRKYINRPVEDETFEMVEIAQGTVLGDETVNCWGDFGFKLTEMPEVPIPMKTYSQPEKGIVYVMWIKWKDGIAYRHGLGRVLKTAWQRDATEEIDLILGSMYFARGRPYMCALTSLASSVLFDLRLDRKQHEAGVNPSLNCFKSYAFPKPPPTANPSARTNEERRAVLGCFLTTSIVSCYMRFEAARWKPHFEESLIHLWEVPEAPSDRPLAALTRIMAIVDEATRLSFRIEDHDTGPPPIFHIKALLASLQQVKGTFTADILENHMVKAQLYSAEAVIYELATFQPPSESPFKSLDYKRREYLHACLEAAKNFLDLFLTIEPEEYPGLPFWIMIEYAHSSQVIYRLSLLDDPGWDRSMVRQTADIIYYLEKVALNMDQAHDVGDYSVNGTESLFKKAAASLRMTVPTWTANLEQVRAFTAAQISNSASRANEPIDPMLMDFTDDTWLTDMFASWEGH</sequence>
<reference evidence="3 4" key="1">
    <citation type="journal article" date="2024" name="J. Plant Pathol.">
        <title>Sequence and assembly of the genome of Seiridium unicorne, isolate CBS 538.82, causal agent of cypress canker disease.</title>
        <authorList>
            <person name="Scali E."/>
            <person name="Rocca G.D."/>
            <person name="Danti R."/>
            <person name="Garbelotto M."/>
            <person name="Barberini S."/>
            <person name="Baroncelli R."/>
            <person name="Emiliani G."/>
        </authorList>
    </citation>
    <scope>NUCLEOTIDE SEQUENCE [LARGE SCALE GENOMIC DNA]</scope>
    <source>
        <strain evidence="3 4">BM-138-508</strain>
    </source>
</reference>
<dbReference type="Proteomes" id="UP001408356">
    <property type="component" value="Unassembled WGS sequence"/>
</dbReference>
<evidence type="ECO:0000259" key="2">
    <source>
        <dbReference type="PROSITE" id="PS51156"/>
    </source>
</evidence>
<evidence type="ECO:0000313" key="3">
    <source>
        <dbReference type="EMBL" id="KAK9426573.1"/>
    </source>
</evidence>
<evidence type="ECO:0000256" key="1">
    <source>
        <dbReference type="ARBA" id="ARBA00023242"/>
    </source>
</evidence>
<accession>A0ABR2VI11</accession>
<dbReference type="Pfam" id="PF06985">
    <property type="entry name" value="HET"/>
    <property type="match status" value="1"/>
</dbReference>
<dbReference type="InterPro" id="IPR010730">
    <property type="entry name" value="HET"/>
</dbReference>
<gene>
    <name evidence="3" type="ORF">SUNI508_00100</name>
</gene>
<proteinExistence type="predicted"/>
<feature type="domain" description="ELM2" evidence="2">
    <location>
        <begin position="262"/>
        <end position="407"/>
    </location>
</feature>
<organism evidence="3 4">
    <name type="scientific">Seiridium unicorne</name>
    <dbReference type="NCBI Taxonomy" id="138068"/>
    <lineage>
        <taxon>Eukaryota</taxon>
        <taxon>Fungi</taxon>
        <taxon>Dikarya</taxon>
        <taxon>Ascomycota</taxon>
        <taxon>Pezizomycotina</taxon>
        <taxon>Sordariomycetes</taxon>
        <taxon>Xylariomycetidae</taxon>
        <taxon>Amphisphaeriales</taxon>
        <taxon>Sporocadaceae</taxon>
        <taxon>Seiridium</taxon>
    </lineage>
</organism>
<keyword evidence="1" id="KW-0539">Nucleus</keyword>
<protein>
    <submittedName>
        <fullName evidence="3">Heterokaryon incompatibility protein-domain-containing protein</fullName>
    </submittedName>
</protein>
<evidence type="ECO:0000313" key="4">
    <source>
        <dbReference type="Proteomes" id="UP001408356"/>
    </source>
</evidence>
<dbReference type="InterPro" id="IPR000949">
    <property type="entry name" value="ELM2_dom"/>
</dbReference>
<dbReference type="EMBL" id="JARVKF010000001">
    <property type="protein sequence ID" value="KAK9426573.1"/>
    <property type="molecule type" value="Genomic_DNA"/>
</dbReference>
<keyword evidence="4" id="KW-1185">Reference proteome</keyword>